<organism evidence="1 2">
    <name type="scientific">Henosepilachna vigintioctopunctata</name>
    <dbReference type="NCBI Taxonomy" id="420089"/>
    <lineage>
        <taxon>Eukaryota</taxon>
        <taxon>Metazoa</taxon>
        <taxon>Ecdysozoa</taxon>
        <taxon>Arthropoda</taxon>
        <taxon>Hexapoda</taxon>
        <taxon>Insecta</taxon>
        <taxon>Pterygota</taxon>
        <taxon>Neoptera</taxon>
        <taxon>Endopterygota</taxon>
        <taxon>Coleoptera</taxon>
        <taxon>Polyphaga</taxon>
        <taxon>Cucujiformia</taxon>
        <taxon>Coccinelloidea</taxon>
        <taxon>Coccinellidae</taxon>
        <taxon>Epilachninae</taxon>
        <taxon>Epilachnini</taxon>
        <taxon>Henosepilachna</taxon>
    </lineage>
</organism>
<dbReference type="AlphaFoldDB" id="A0AAW1UUC2"/>
<proteinExistence type="predicted"/>
<accession>A0AAW1UUC2</accession>
<evidence type="ECO:0000313" key="1">
    <source>
        <dbReference type="EMBL" id="KAK9884670.1"/>
    </source>
</evidence>
<dbReference type="Proteomes" id="UP001431783">
    <property type="component" value="Unassembled WGS sequence"/>
</dbReference>
<dbReference type="EMBL" id="JARQZJ010000093">
    <property type="protein sequence ID" value="KAK9884670.1"/>
    <property type="molecule type" value="Genomic_DNA"/>
</dbReference>
<sequence>MKTALDGNFSDVEDIDDDFVLAQEVGSDSEIDGDDINLDEDCVGPQAETDSLGIYTSDDEVPLAQVRSRPRKKNYLGNNRFRWSSAPPSSRTRTLQHNIVQQKEGIQLAYKSVITSSSSEIDIWNQFITNEMLEQIVLHTNKKIRAMTTHYKKQSCVQDLDAVELSSKVLLYGYKLLESEILQVGCYVTETIGNAVTVHWLCPSPNSPEIGDRILLSSWVMIRAATMRAARSGFLEIINL</sequence>
<gene>
    <name evidence="1" type="ORF">WA026_007513</name>
</gene>
<evidence type="ECO:0008006" key="3">
    <source>
        <dbReference type="Google" id="ProtNLM"/>
    </source>
</evidence>
<protein>
    <recommendedName>
        <fullName evidence="3">PiggyBac transposable element-derived protein domain-containing protein</fullName>
    </recommendedName>
</protein>
<comment type="caution">
    <text evidence="1">The sequence shown here is derived from an EMBL/GenBank/DDBJ whole genome shotgun (WGS) entry which is preliminary data.</text>
</comment>
<name>A0AAW1UUC2_9CUCU</name>
<reference evidence="1 2" key="1">
    <citation type="submission" date="2023-03" db="EMBL/GenBank/DDBJ databases">
        <title>Genome insight into feeding habits of ladybird beetles.</title>
        <authorList>
            <person name="Li H.-S."/>
            <person name="Huang Y.-H."/>
            <person name="Pang H."/>
        </authorList>
    </citation>
    <scope>NUCLEOTIDE SEQUENCE [LARGE SCALE GENOMIC DNA]</scope>
    <source>
        <strain evidence="1">SYSU_2023b</strain>
        <tissue evidence="1">Whole body</tissue>
    </source>
</reference>
<evidence type="ECO:0000313" key="2">
    <source>
        <dbReference type="Proteomes" id="UP001431783"/>
    </source>
</evidence>
<keyword evidence="2" id="KW-1185">Reference proteome</keyword>